<evidence type="ECO:0000256" key="1">
    <source>
        <dbReference type="SAM" id="MobiDB-lite"/>
    </source>
</evidence>
<dbReference type="EMBL" id="JAGGNH010000008">
    <property type="protein sequence ID" value="KAJ0966425.1"/>
    <property type="molecule type" value="Genomic_DNA"/>
</dbReference>
<feature type="compositionally biased region" description="Polar residues" evidence="1">
    <location>
        <begin position="1"/>
        <end position="33"/>
    </location>
</feature>
<feature type="region of interest" description="Disordered" evidence="1">
    <location>
        <begin position="182"/>
        <end position="321"/>
    </location>
</feature>
<reference evidence="2" key="1">
    <citation type="submission" date="2021-03" db="EMBL/GenBank/DDBJ databases">
        <authorList>
            <person name="Li Z."/>
            <person name="Yang C."/>
        </authorList>
    </citation>
    <scope>NUCLEOTIDE SEQUENCE</scope>
    <source>
        <strain evidence="2">Dzin_1.0</strain>
        <tissue evidence="2">Leaf</tissue>
    </source>
</reference>
<proteinExistence type="predicted"/>
<protein>
    <submittedName>
        <fullName evidence="2">Uncharacterized protein</fullName>
    </submittedName>
</protein>
<keyword evidence="3" id="KW-1185">Reference proteome</keyword>
<reference evidence="2" key="2">
    <citation type="journal article" date="2022" name="Hortic Res">
        <title>The genome of Dioscorea zingiberensis sheds light on the biosynthesis, origin and evolution of the medicinally important diosgenin saponins.</title>
        <authorList>
            <person name="Li Y."/>
            <person name="Tan C."/>
            <person name="Li Z."/>
            <person name="Guo J."/>
            <person name="Li S."/>
            <person name="Chen X."/>
            <person name="Wang C."/>
            <person name="Dai X."/>
            <person name="Yang H."/>
            <person name="Song W."/>
            <person name="Hou L."/>
            <person name="Xu J."/>
            <person name="Tong Z."/>
            <person name="Xu A."/>
            <person name="Yuan X."/>
            <person name="Wang W."/>
            <person name="Yang Q."/>
            <person name="Chen L."/>
            <person name="Sun Z."/>
            <person name="Wang K."/>
            <person name="Pan B."/>
            <person name="Chen J."/>
            <person name="Bao Y."/>
            <person name="Liu F."/>
            <person name="Qi X."/>
            <person name="Gang D.R."/>
            <person name="Wen J."/>
            <person name="Li J."/>
        </authorList>
    </citation>
    <scope>NUCLEOTIDE SEQUENCE</scope>
    <source>
        <strain evidence="2">Dzin_1.0</strain>
    </source>
</reference>
<comment type="caution">
    <text evidence="2">The sequence shown here is derived from an EMBL/GenBank/DDBJ whole genome shotgun (WGS) entry which is preliminary data.</text>
</comment>
<feature type="compositionally biased region" description="Basic residues" evidence="1">
    <location>
        <begin position="51"/>
        <end position="61"/>
    </location>
</feature>
<feature type="compositionally biased region" description="Basic and acidic residues" evidence="1">
    <location>
        <begin position="94"/>
        <end position="104"/>
    </location>
</feature>
<feature type="region of interest" description="Disordered" evidence="1">
    <location>
        <begin position="94"/>
        <end position="145"/>
    </location>
</feature>
<feature type="region of interest" description="Disordered" evidence="1">
    <location>
        <begin position="1"/>
        <end position="77"/>
    </location>
</feature>
<gene>
    <name evidence="2" type="ORF">J5N97_027563</name>
</gene>
<accession>A0A9D5C4D5</accession>
<feature type="compositionally biased region" description="Polar residues" evidence="1">
    <location>
        <begin position="106"/>
        <end position="119"/>
    </location>
</feature>
<dbReference type="AlphaFoldDB" id="A0A9D5C4D5"/>
<evidence type="ECO:0000313" key="2">
    <source>
        <dbReference type="EMBL" id="KAJ0966425.1"/>
    </source>
</evidence>
<evidence type="ECO:0000313" key="3">
    <source>
        <dbReference type="Proteomes" id="UP001085076"/>
    </source>
</evidence>
<name>A0A9D5C4D5_9LILI</name>
<feature type="compositionally biased region" description="Basic and acidic residues" evidence="1">
    <location>
        <begin position="311"/>
        <end position="321"/>
    </location>
</feature>
<organism evidence="2 3">
    <name type="scientific">Dioscorea zingiberensis</name>
    <dbReference type="NCBI Taxonomy" id="325984"/>
    <lineage>
        <taxon>Eukaryota</taxon>
        <taxon>Viridiplantae</taxon>
        <taxon>Streptophyta</taxon>
        <taxon>Embryophyta</taxon>
        <taxon>Tracheophyta</taxon>
        <taxon>Spermatophyta</taxon>
        <taxon>Magnoliopsida</taxon>
        <taxon>Liliopsida</taxon>
        <taxon>Dioscoreales</taxon>
        <taxon>Dioscoreaceae</taxon>
        <taxon>Dioscorea</taxon>
    </lineage>
</organism>
<sequence>MNGETNMDSQPSDLNQSPTESPEMAQRSSTATEITEDEQKYGKWMDANQRRPGRGRGRGRGRGTATGGRGDGHLTKEPLERYRGMAQHEVNDRSLEVADDDHVSARKTNQRPLNTTNEVNHGVNIRGGWSRGRYHAGDRGPRSQTMNTLGDYMERDAPSIFNQIEQPDPEANTKWEIALMKGKGPDRVSTGSQPDSAQTQTKPHLITSIADTNMVEPSQDDSGQEWRNWDPDPPKSHLSLVSQVTVLLKSQEGEQIEEKVRGEHSGEHRTVNPPNLDLEMESAEGETSRGESSGKRCLEGPGKWQKKGRMERREDQPYNFS</sequence>
<feature type="compositionally biased region" description="Basic and acidic residues" evidence="1">
    <location>
        <begin position="256"/>
        <end position="270"/>
    </location>
</feature>
<feature type="compositionally biased region" description="Basic and acidic residues" evidence="1">
    <location>
        <begin position="286"/>
        <end position="298"/>
    </location>
</feature>
<feature type="compositionally biased region" description="Polar residues" evidence="1">
    <location>
        <begin position="189"/>
        <end position="202"/>
    </location>
</feature>
<dbReference type="Proteomes" id="UP001085076">
    <property type="component" value="Miscellaneous, Linkage group lg08"/>
</dbReference>